<organism evidence="1 2">
    <name type="scientific">Aquincola agrisoli</name>
    <dbReference type="NCBI Taxonomy" id="3119538"/>
    <lineage>
        <taxon>Bacteria</taxon>
        <taxon>Pseudomonadati</taxon>
        <taxon>Pseudomonadota</taxon>
        <taxon>Betaproteobacteria</taxon>
        <taxon>Burkholderiales</taxon>
        <taxon>Sphaerotilaceae</taxon>
        <taxon>Aquincola</taxon>
    </lineage>
</organism>
<dbReference type="Pfam" id="PF13692">
    <property type="entry name" value="Glyco_trans_1_4"/>
    <property type="match status" value="1"/>
</dbReference>
<dbReference type="Gene3D" id="3.20.20.80">
    <property type="entry name" value="Glycosidases"/>
    <property type="match status" value="1"/>
</dbReference>
<dbReference type="Gene3D" id="3.40.50.2000">
    <property type="entry name" value="Glycogen Phosphorylase B"/>
    <property type="match status" value="1"/>
</dbReference>
<accession>A0AAW9QH86</accession>
<keyword evidence="1" id="KW-0808">Transferase</keyword>
<keyword evidence="2" id="KW-1185">Reference proteome</keyword>
<dbReference type="EMBL" id="JAZIBG010000036">
    <property type="protein sequence ID" value="MEF7615728.1"/>
    <property type="molecule type" value="Genomic_DNA"/>
</dbReference>
<gene>
    <name evidence="1" type="ORF">V4F39_17575</name>
</gene>
<dbReference type="SUPFAM" id="SSF51445">
    <property type="entry name" value="(Trans)glycosidases"/>
    <property type="match status" value="1"/>
</dbReference>
<keyword evidence="1" id="KW-0328">Glycosyltransferase</keyword>
<dbReference type="InterPro" id="IPR017853">
    <property type="entry name" value="GH"/>
</dbReference>
<sequence length="792" mass="86678">MSAGHAERPIRSFWIGGFEGADHVNMHARPLDMAAATGHLARLDEDYAAAARLGLRTVRESIGWRLAEPAPRRYALQRAERMARAARRHGLQVLWTLMHYGTPPDVDLFDDALIDRFAAFAGQAARVLAPLSDDAPVYTPVNEIGFLAWGVSQTSRFWPHRHGGGAEDDSRRSGYEVKRRLARAALAGMAAIRQVDPRARFLHVEPLVHVVAPQDRPDLQPLAQQVAGYQWQAWDLIAGRCEPGLGGSPGQLDLVGVNHYHSGQWEVGTERRLDWHLGDPRRRPPAHLLADAWQRYGRPLVIAETSHVGEGRAAWLEDMARQAAGAMQAGVPLLGLCLYPLVDRPDWDEAARWHRSGLFDVLPPPADGTAAPPGAWRRSPHPASVAALARWQARLPQPQDSTMPVIVVLSHLRWGFVYQRPQQLMSRLARDHRIVFVEEPVRAEGPPRMEHHQPLPGVDVLCPVTGCDAPGFNDEQRPRIAPLLASWLAAQHIVHPIAWLYTPMALPLVEVLRPGAVVYDCMDELSAFQGAPAALRAWEAELLKLADLVFTGGPSLYEARRGRHAALHCLPSGVDAAHFSPERLLPDSAEAATAATLHRAVGRPRLGFYGVIDERLDVRLVAALADADPAWQVVMAGPVVKIDPATLPQRPNLHWLGMQPYAVLPYLAAAWDVCLLPFALNASTRFISPTKTLEYMAAGRPVVSTAVHDVAMLYGDTVRVAHDTPAFIAACRDALAEAPAARAQRRAAMAATVARMSWDDGVETVRRLLAPLVRAGASDTAAASLPPRHAAV</sequence>
<evidence type="ECO:0000313" key="2">
    <source>
        <dbReference type="Proteomes" id="UP001336250"/>
    </source>
</evidence>
<dbReference type="AlphaFoldDB" id="A0AAW9QH86"/>
<dbReference type="GO" id="GO:0016757">
    <property type="term" value="F:glycosyltransferase activity"/>
    <property type="evidence" value="ECO:0007669"/>
    <property type="project" value="UniProtKB-KW"/>
</dbReference>
<dbReference type="EC" id="2.4.-.-" evidence="1"/>
<proteinExistence type="predicted"/>
<name>A0AAW9QH86_9BURK</name>
<protein>
    <submittedName>
        <fullName evidence="1">Glycosyltransferase</fullName>
        <ecNumber evidence="1">2.4.-.-</ecNumber>
    </submittedName>
</protein>
<dbReference type="Proteomes" id="UP001336250">
    <property type="component" value="Unassembled WGS sequence"/>
</dbReference>
<dbReference type="SUPFAM" id="SSF53756">
    <property type="entry name" value="UDP-Glycosyltransferase/glycogen phosphorylase"/>
    <property type="match status" value="1"/>
</dbReference>
<comment type="caution">
    <text evidence="1">The sequence shown here is derived from an EMBL/GenBank/DDBJ whole genome shotgun (WGS) entry which is preliminary data.</text>
</comment>
<reference evidence="1 2" key="1">
    <citation type="submission" date="2024-02" db="EMBL/GenBank/DDBJ databases">
        <title>Genome sequence of Aquincola sp. MAHUQ-54.</title>
        <authorList>
            <person name="Huq M.A."/>
        </authorList>
    </citation>
    <scope>NUCLEOTIDE SEQUENCE [LARGE SCALE GENOMIC DNA]</scope>
    <source>
        <strain evidence="1 2">MAHUQ-54</strain>
    </source>
</reference>
<evidence type="ECO:0000313" key="1">
    <source>
        <dbReference type="EMBL" id="MEF7615728.1"/>
    </source>
</evidence>